<evidence type="ECO:0000313" key="2">
    <source>
        <dbReference type="EMBL" id="TYT74190.1"/>
    </source>
</evidence>
<gene>
    <name evidence="2" type="ORF">FIM25_11440</name>
</gene>
<feature type="domain" description="Uracil-DNA glycosylase-like" evidence="1">
    <location>
        <begin position="85"/>
        <end position="199"/>
    </location>
</feature>
<evidence type="ECO:0000313" key="3">
    <source>
        <dbReference type="Proteomes" id="UP000321899"/>
    </source>
</evidence>
<organism evidence="2 3">
    <name type="scientific">Desulfobotulus mexicanus</name>
    <dbReference type="NCBI Taxonomy" id="2586642"/>
    <lineage>
        <taxon>Bacteria</taxon>
        <taxon>Pseudomonadati</taxon>
        <taxon>Thermodesulfobacteriota</taxon>
        <taxon>Desulfobacteria</taxon>
        <taxon>Desulfobacterales</taxon>
        <taxon>Desulfobacteraceae</taxon>
        <taxon>Desulfobotulus</taxon>
    </lineage>
</organism>
<dbReference type="InterPro" id="IPR036895">
    <property type="entry name" value="Uracil-DNA_glycosylase-like_sf"/>
</dbReference>
<proteinExistence type="predicted"/>
<name>A0A5S5MES0_9BACT</name>
<dbReference type="Gene3D" id="3.40.470.10">
    <property type="entry name" value="Uracil-DNA glycosylase-like domain"/>
    <property type="match status" value="1"/>
</dbReference>
<reference evidence="2 3" key="1">
    <citation type="submission" date="2019-06" db="EMBL/GenBank/DDBJ databases">
        <title>Desulfobotulus mexicanus sp. nov., a novel sulfate-reducing bacterium isolated from the sediment of an alkaline crater lake in Mexico.</title>
        <authorList>
            <person name="Hirschler-Rea A."/>
        </authorList>
    </citation>
    <scope>NUCLEOTIDE SEQUENCE [LARGE SCALE GENOMIC DNA]</scope>
    <source>
        <strain evidence="2 3">PAR22N</strain>
    </source>
</reference>
<dbReference type="RefSeq" id="WP_139449408.1">
    <property type="nucleotide sequence ID" value="NZ_VDMB01000014.1"/>
</dbReference>
<comment type="caution">
    <text evidence="2">The sequence shown here is derived from an EMBL/GenBank/DDBJ whole genome shotgun (WGS) entry which is preliminary data.</text>
</comment>
<dbReference type="Pfam" id="PF03167">
    <property type="entry name" value="UDG"/>
    <property type="match status" value="1"/>
</dbReference>
<evidence type="ECO:0000259" key="1">
    <source>
        <dbReference type="Pfam" id="PF03167"/>
    </source>
</evidence>
<dbReference type="Proteomes" id="UP000321899">
    <property type="component" value="Unassembled WGS sequence"/>
</dbReference>
<dbReference type="SUPFAM" id="SSF52141">
    <property type="entry name" value="Uracil-DNA glycosylase-like"/>
    <property type="match status" value="1"/>
</dbReference>
<accession>A0A5S5MES0</accession>
<sequence length="220" mass="25340">MNKDKELLKLSKLRQQTRYNGYTSIGDYQNGIWECDFVSPYSKSSHNSDSDILVFLQDWCSSDSFNNSICQETLRLGYTPNVRTNVNLKNLLKKHFKKNLEDIYSTNLFPYIKPGSMSAKIPAADLYRAAKQFAVPMIDIVQPKIVICLGKETFNALRKACGLKVVYSIDEGINSDFMYKKSRIFCQCHTSQQAQNKRNRGGINRVDSDWVLMNKEYLLM</sequence>
<dbReference type="OrthoDB" id="9781481at2"/>
<dbReference type="AlphaFoldDB" id="A0A5S5MES0"/>
<dbReference type="InterPro" id="IPR005122">
    <property type="entry name" value="Uracil-DNA_glycosylase-like"/>
</dbReference>
<protein>
    <recommendedName>
        <fullName evidence="1">Uracil-DNA glycosylase-like domain-containing protein</fullName>
    </recommendedName>
</protein>
<dbReference type="EMBL" id="VDMB01000014">
    <property type="protein sequence ID" value="TYT74190.1"/>
    <property type="molecule type" value="Genomic_DNA"/>
</dbReference>
<keyword evidence="3" id="KW-1185">Reference proteome</keyword>